<sequence>MAKKLKSITQGKFVSRREKGFLSFMVSIYNTRFPTSNTSELFKDEEKYNPKLLNDKSLTNLDQMKEMLEFRKNSIEVWRNNKLDSF</sequence>
<proteinExistence type="predicted"/>
<gene>
    <name evidence="1" type="ORF">PVK06_019370</name>
</gene>
<accession>A0ABR0PK03</accession>
<keyword evidence="2" id="KW-1185">Reference proteome</keyword>
<organism evidence="1 2">
    <name type="scientific">Gossypium arboreum</name>
    <name type="common">Tree cotton</name>
    <name type="synonym">Gossypium nanking</name>
    <dbReference type="NCBI Taxonomy" id="29729"/>
    <lineage>
        <taxon>Eukaryota</taxon>
        <taxon>Viridiplantae</taxon>
        <taxon>Streptophyta</taxon>
        <taxon>Embryophyta</taxon>
        <taxon>Tracheophyta</taxon>
        <taxon>Spermatophyta</taxon>
        <taxon>Magnoliopsida</taxon>
        <taxon>eudicotyledons</taxon>
        <taxon>Gunneridae</taxon>
        <taxon>Pentapetalae</taxon>
        <taxon>rosids</taxon>
        <taxon>malvids</taxon>
        <taxon>Malvales</taxon>
        <taxon>Malvaceae</taxon>
        <taxon>Malvoideae</taxon>
        <taxon>Gossypium</taxon>
    </lineage>
</organism>
<evidence type="ECO:0000313" key="1">
    <source>
        <dbReference type="EMBL" id="KAK5824589.1"/>
    </source>
</evidence>
<dbReference type="Proteomes" id="UP001358586">
    <property type="component" value="Chromosome 6"/>
</dbReference>
<name>A0ABR0PK03_GOSAR</name>
<evidence type="ECO:0000313" key="2">
    <source>
        <dbReference type="Proteomes" id="UP001358586"/>
    </source>
</evidence>
<dbReference type="EMBL" id="JARKNE010000006">
    <property type="protein sequence ID" value="KAK5824589.1"/>
    <property type="molecule type" value="Genomic_DNA"/>
</dbReference>
<protein>
    <submittedName>
        <fullName evidence="1">Uncharacterized protein</fullName>
    </submittedName>
</protein>
<comment type="caution">
    <text evidence="1">The sequence shown here is derived from an EMBL/GenBank/DDBJ whole genome shotgun (WGS) entry which is preliminary data.</text>
</comment>
<reference evidence="1 2" key="1">
    <citation type="submission" date="2023-03" db="EMBL/GenBank/DDBJ databases">
        <title>WGS of Gossypium arboreum.</title>
        <authorList>
            <person name="Yu D."/>
        </authorList>
    </citation>
    <scope>NUCLEOTIDE SEQUENCE [LARGE SCALE GENOMIC DNA]</scope>
    <source>
        <tissue evidence="1">Leaf</tissue>
    </source>
</reference>